<name>A0A8J2JPE9_9HEXA</name>
<keyword evidence="2" id="KW-1185">Reference proteome</keyword>
<dbReference type="AlphaFoldDB" id="A0A8J2JPE9"/>
<proteinExistence type="predicted"/>
<dbReference type="EMBL" id="CAJVCH010012031">
    <property type="protein sequence ID" value="CAG7672440.1"/>
    <property type="molecule type" value="Genomic_DNA"/>
</dbReference>
<dbReference type="Proteomes" id="UP000708208">
    <property type="component" value="Unassembled WGS sequence"/>
</dbReference>
<organism evidence="1 2">
    <name type="scientific">Allacma fusca</name>
    <dbReference type="NCBI Taxonomy" id="39272"/>
    <lineage>
        <taxon>Eukaryota</taxon>
        <taxon>Metazoa</taxon>
        <taxon>Ecdysozoa</taxon>
        <taxon>Arthropoda</taxon>
        <taxon>Hexapoda</taxon>
        <taxon>Collembola</taxon>
        <taxon>Symphypleona</taxon>
        <taxon>Sminthuridae</taxon>
        <taxon>Allacma</taxon>
    </lineage>
</organism>
<feature type="non-terminal residue" evidence="1">
    <location>
        <position position="1"/>
    </location>
</feature>
<accession>A0A8J2JPE9</accession>
<sequence length="29" mass="3076">TVPTAELAPSHFSLTVDVDDFGTGCPRRS</sequence>
<reference evidence="1" key="1">
    <citation type="submission" date="2021-06" db="EMBL/GenBank/DDBJ databases">
        <authorList>
            <person name="Hodson N. C."/>
            <person name="Mongue J. A."/>
            <person name="Jaron S. K."/>
        </authorList>
    </citation>
    <scope>NUCLEOTIDE SEQUENCE</scope>
</reference>
<protein>
    <submittedName>
        <fullName evidence="1">Uncharacterized protein</fullName>
    </submittedName>
</protein>
<evidence type="ECO:0000313" key="1">
    <source>
        <dbReference type="EMBL" id="CAG7672440.1"/>
    </source>
</evidence>
<gene>
    <name evidence="1" type="ORF">AFUS01_LOCUS2113</name>
</gene>
<comment type="caution">
    <text evidence="1">The sequence shown here is derived from an EMBL/GenBank/DDBJ whole genome shotgun (WGS) entry which is preliminary data.</text>
</comment>
<evidence type="ECO:0000313" key="2">
    <source>
        <dbReference type="Proteomes" id="UP000708208"/>
    </source>
</evidence>